<feature type="transmembrane region" description="Helical" evidence="1">
    <location>
        <begin position="65"/>
        <end position="84"/>
    </location>
</feature>
<dbReference type="AlphaFoldDB" id="A0A1G2B1D2"/>
<dbReference type="InterPro" id="IPR019198">
    <property type="entry name" value="Beta_propeller_containing"/>
</dbReference>
<dbReference type="Pfam" id="PF09826">
    <property type="entry name" value="Beta_propel"/>
    <property type="match status" value="1"/>
</dbReference>
<accession>A0A1G2B1D2</accession>
<evidence type="ECO:0008006" key="4">
    <source>
        <dbReference type="Google" id="ProtNLM"/>
    </source>
</evidence>
<evidence type="ECO:0000256" key="1">
    <source>
        <dbReference type="SAM" id="Phobius"/>
    </source>
</evidence>
<keyword evidence="1" id="KW-0812">Transmembrane</keyword>
<dbReference type="Proteomes" id="UP000179164">
    <property type="component" value="Unassembled WGS sequence"/>
</dbReference>
<proteinExistence type="predicted"/>
<keyword evidence="1" id="KW-0472">Membrane</keyword>
<gene>
    <name evidence="2" type="ORF">A2898_00510</name>
</gene>
<reference evidence="2 3" key="1">
    <citation type="journal article" date="2016" name="Nat. Commun.">
        <title>Thousands of microbial genomes shed light on interconnected biogeochemical processes in an aquifer system.</title>
        <authorList>
            <person name="Anantharaman K."/>
            <person name="Brown C.T."/>
            <person name="Hug L.A."/>
            <person name="Sharon I."/>
            <person name="Castelle C.J."/>
            <person name="Probst A.J."/>
            <person name="Thomas B.C."/>
            <person name="Singh A."/>
            <person name="Wilkins M.J."/>
            <person name="Karaoz U."/>
            <person name="Brodie E.L."/>
            <person name="Williams K.H."/>
            <person name="Hubbard S.S."/>
            <person name="Banfield J.F."/>
        </authorList>
    </citation>
    <scope>NUCLEOTIDE SEQUENCE [LARGE SCALE GENOMIC DNA]</scope>
</reference>
<evidence type="ECO:0000313" key="2">
    <source>
        <dbReference type="EMBL" id="OGY82992.1"/>
    </source>
</evidence>
<name>A0A1G2B1D2_9BACT</name>
<comment type="caution">
    <text evidence="2">The sequence shown here is derived from an EMBL/GenBank/DDBJ whole genome shotgun (WGS) entry which is preliminary data.</text>
</comment>
<protein>
    <recommendedName>
        <fullName evidence="4">Copper amine oxidase-like N-terminal domain-containing protein</fullName>
    </recommendedName>
</protein>
<keyword evidence="1" id="KW-1133">Transmembrane helix</keyword>
<evidence type="ECO:0000313" key="3">
    <source>
        <dbReference type="Proteomes" id="UP000179164"/>
    </source>
</evidence>
<dbReference type="EMBL" id="MHKE01000016">
    <property type="protein sequence ID" value="OGY82992.1"/>
    <property type="molecule type" value="Genomic_DNA"/>
</dbReference>
<organism evidence="2 3">
    <name type="scientific">Candidatus Kerfeldbacteria bacterium RIFCSPLOWO2_01_FULL_48_11</name>
    <dbReference type="NCBI Taxonomy" id="1798543"/>
    <lineage>
        <taxon>Bacteria</taxon>
        <taxon>Candidatus Kerfeldiibacteriota</taxon>
    </lineage>
</organism>
<sequence length="809" mass="90398">MDPRHNEQLDKFIRERKKLGHGDVQIMSELRQAGWKEDDISSHVSDVQSSPQKSGVAWFQDGTRYGFMAFFALIAVAAVYWVLWDAASVPWGRTITNGSDGVIYSRSGSLAEQLAAQSSLKKFNNYRELGAFLEANAASADSGYGYDALGVSGFRSDVMIEEAPTSTLGPQFGLGTAELDSAQKSDDYSTTNIQVEGVDEADIVKTDGKYVYVVSKQNVFIVDAFPADSAKILSTIVLESTPQDIFINGDSLIIYGQDDLIYEQPVYDLLPRPSSSYTFLKVFDVSDPVNPTQERDLEFEGWATNARMIGDYVYFVTSNSAIYYDDAPVPLILEDGKALSTEPGVARCNCPDVWYIDAPYQSYAFTSVAAINVKDNAEAVASDVYLTNSAENLYMSQENLYLVYTKYVSEWQLMYESMREVAVPMLSAKDQDRIREIDAASSTLLNDEEKQSKVYEIIGRYLESLSESGQETIQNQVDEKLRQKYTDISKELEKTVIHKISVDGSKLNYEGSGEVTGHVLNQFSMDERDGYFRIATTRGQTWMWLGTDEASQKSYSNVYVLDGDLNVVGKVEGLAEDEQIYSARFMQGRVYLVTFRQVDPLFVIDLKDPRNPQVIGQLKVPGFSSYLHPYDDQYLIGFGKQADTDGRVKGLKVSLFDVSDPDSMREVDTYEMGDAGSTSYALDDHKAFLFSKEKNLLVVPVVLYESAGDNIYGSVTKSSAMVFSVTPEGIELKGQIDHSDGTADDNNRVYWYGYDYYDTTVKRSLYIENTLYTLSDKYLKMHGLGDLGETKSLTLTASGDDYTIIKPSR</sequence>